<sequence length="166" mass="18301">MIVVDICNTICDVNGYLKNYADITLDVYPAPIPEKFFRSGEGLRCFLEARPFPGAAHCLRSLADKLGGLVYVTCRPREAEFVTKRWLELHGFPFAPVFFCQGPEDKLRAAKAVGASLALEDDPEAAKLYVQAGIPVLLVDWPYNRHLEIPDVARVKGVADVGYCGA</sequence>
<dbReference type="EMBL" id="RKRE01000001">
    <property type="protein sequence ID" value="RPF49486.1"/>
    <property type="molecule type" value="Genomic_DNA"/>
</dbReference>
<dbReference type="AlphaFoldDB" id="A0A3N5AW92"/>
<dbReference type="InterPro" id="IPR010708">
    <property type="entry name" value="5'(3')-deoxyribonucleotidase"/>
</dbReference>
<dbReference type="GO" id="GO:0009264">
    <property type="term" value="P:deoxyribonucleotide catabolic process"/>
    <property type="evidence" value="ECO:0007669"/>
    <property type="project" value="InterPro"/>
</dbReference>
<dbReference type="Pfam" id="PF06941">
    <property type="entry name" value="NT5C"/>
    <property type="match status" value="1"/>
</dbReference>
<dbReference type="InterPro" id="IPR023214">
    <property type="entry name" value="HAD_sf"/>
</dbReference>
<dbReference type="InterPro" id="IPR052419">
    <property type="entry name" value="5_3-deoxyribonucleotidase-like"/>
</dbReference>
<dbReference type="PANTHER" id="PTHR35134">
    <property type="entry name" value="NUCLEOTIDASE YQFW-RELATED"/>
    <property type="match status" value="1"/>
</dbReference>
<dbReference type="OrthoDB" id="573782at2"/>
<evidence type="ECO:0000313" key="3">
    <source>
        <dbReference type="Proteomes" id="UP000282654"/>
    </source>
</evidence>
<dbReference type="SUPFAM" id="SSF56784">
    <property type="entry name" value="HAD-like"/>
    <property type="match status" value="1"/>
</dbReference>
<reference evidence="2 3" key="1">
    <citation type="submission" date="2018-11" db="EMBL/GenBank/DDBJ databases">
        <title>Genomic Encyclopedia of Type Strains, Phase IV (KMG-IV): sequencing the most valuable type-strain genomes for metagenomic binning, comparative biology and taxonomic classification.</title>
        <authorList>
            <person name="Goeker M."/>
        </authorList>
    </citation>
    <scope>NUCLEOTIDE SEQUENCE [LARGE SCALE GENOMIC DNA]</scope>
    <source>
        <strain evidence="2 3">DSM 102936</strain>
    </source>
</reference>
<comment type="similarity">
    <text evidence="1">Belongs to the 5'(3')-deoxyribonucleotidase family.</text>
</comment>
<organism evidence="2 3">
    <name type="scientific">Thermodesulfitimonas autotrophica</name>
    <dbReference type="NCBI Taxonomy" id="1894989"/>
    <lineage>
        <taxon>Bacteria</taxon>
        <taxon>Bacillati</taxon>
        <taxon>Bacillota</taxon>
        <taxon>Clostridia</taxon>
        <taxon>Thermoanaerobacterales</taxon>
        <taxon>Thermoanaerobacteraceae</taxon>
        <taxon>Thermodesulfitimonas</taxon>
    </lineage>
</organism>
<accession>A0A3N5AW92</accession>
<name>A0A3N5AW92_9THEO</name>
<comment type="caution">
    <text evidence="2">The sequence shown here is derived from an EMBL/GenBank/DDBJ whole genome shotgun (WGS) entry which is preliminary data.</text>
</comment>
<dbReference type="Gene3D" id="3.40.50.1000">
    <property type="entry name" value="HAD superfamily/HAD-like"/>
    <property type="match status" value="1"/>
</dbReference>
<dbReference type="GO" id="GO:0008253">
    <property type="term" value="F:5'-nucleotidase activity"/>
    <property type="evidence" value="ECO:0007669"/>
    <property type="project" value="InterPro"/>
</dbReference>
<protein>
    <submittedName>
        <fullName evidence="2">Deoxypyrimidine-specific 5' nucleotidase type C protein (NT5C)</fullName>
    </submittedName>
</protein>
<dbReference type="Proteomes" id="UP000282654">
    <property type="component" value="Unassembled WGS sequence"/>
</dbReference>
<dbReference type="RefSeq" id="WP_123926995.1">
    <property type="nucleotide sequence ID" value="NZ_RKRE01000001.1"/>
</dbReference>
<dbReference type="InterPro" id="IPR036412">
    <property type="entry name" value="HAD-like_sf"/>
</dbReference>
<proteinExistence type="inferred from homology"/>
<gene>
    <name evidence="2" type="ORF">EDD75_0302</name>
</gene>
<dbReference type="PANTHER" id="PTHR35134:SF2">
    <property type="entry name" value="NUCLEOTIDASE YQFW-RELATED"/>
    <property type="match status" value="1"/>
</dbReference>
<keyword evidence="3" id="KW-1185">Reference proteome</keyword>
<evidence type="ECO:0000313" key="2">
    <source>
        <dbReference type="EMBL" id="RPF49486.1"/>
    </source>
</evidence>
<evidence type="ECO:0000256" key="1">
    <source>
        <dbReference type="ARBA" id="ARBA00009589"/>
    </source>
</evidence>